<dbReference type="InterPro" id="IPR012506">
    <property type="entry name" value="TMEM86B-like"/>
</dbReference>
<comment type="similarity">
    <text evidence="2">Belongs to the TMEM86 family.</text>
</comment>
<keyword evidence="8" id="KW-1185">Reference proteome</keyword>
<gene>
    <name evidence="7" type="ORF">GCM10007971_04790</name>
</gene>
<evidence type="ECO:0000256" key="2">
    <source>
        <dbReference type="ARBA" id="ARBA00007375"/>
    </source>
</evidence>
<sequence>MVLYRLPLMILTLSLVYIFIAPDEPFTFKLFFKLLPMIVIILYAFRIAPENKRCVHWFIMLGLVFSMIGDATLHWFLIGLVAFFIAHICYAIGFLKVAKFTKRRILAAIPIGIYAIIFGIFLIPALTDAGEQVLAVPVVAYIIIISLMLLATILTGNRPAQFGALLFVISDSILAWNMFVAAVPFAEALVMLPYYAAQFFIAVSLYSLIEQDKRIVW</sequence>
<evidence type="ECO:0000256" key="6">
    <source>
        <dbReference type="SAM" id="Phobius"/>
    </source>
</evidence>
<dbReference type="GO" id="GO:0016787">
    <property type="term" value="F:hydrolase activity"/>
    <property type="evidence" value="ECO:0007669"/>
    <property type="project" value="TreeGrafter"/>
</dbReference>
<accession>A0A917XT94</accession>
<comment type="subcellular location">
    <subcellularLocation>
        <location evidence="1">Membrane</location>
        <topology evidence="1">Multi-pass membrane protein</topology>
    </subcellularLocation>
</comment>
<keyword evidence="4 6" id="KW-1133">Transmembrane helix</keyword>
<evidence type="ECO:0000313" key="7">
    <source>
        <dbReference type="EMBL" id="GGN50793.1"/>
    </source>
</evidence>
<feature type="transmembrane region" description="Helical" evidence="6">
    <location>
        <begin position="105"/>
        <end position="127"/>
    </location>
</feature>
<dbReference type="Proteomes" id="UP000624041">
    <property type="component" value="Unassembled WGS sequence"/>
</dbReference>
<feature type="transmembrane region" description="Helical" evidence="6">
    <location>
        <begin position="75"/>
        <end position="93"/>
    </location>
</feature>
<reference evidence="7" key="2">
    <citation type="submission" date="2020-09" db="EMBL/GenBank/DDBJ databases">
        <authorList>
            <person name="Sun Q."/>
            <person name="Ohkuma M."/>
        </authorList>
    </citation>
    <scope>NUCLEOTIDE SEQUENCE</scope>
    <source>
        <strain evidence="7">JCM 17251</strain>
    </source>
</reference>
<dbReference type="PANTHER" id="PTHR31885:SF6">
    <property type="entry name" value="GH04784P"/>
    <property type="match status" value="1"/>
</dbReference>
<comment type="caution">
    <text evidence="7">The sequence shown here is derived from an EMBL/GenBank/DDBJ whole genome shotgun (WGS) entry which is preliminary data.</text>
</comment>
<name>A0A917XT94_9BACI</name>
<keyword evidence="5 6" id="KW-0472">Membrane</keyword>
<evidence type="ECO:0000313" key="8">
    <source>
        <dbReference type="Proteomes" id="UP000624041"/>
    </source>
</evidence>
<dbReference type="Pfam" id="PF07947">
    <property type="entry name" value="YhhN"/>
    <property type="match status" value="1"/>
</dbReference>
<dbReference type="AlphaFoldDB" id="A0A917XT94"/>
<proteinExistence type="inferred from homology"/>
<evidence type="ECO:0000256" key="1">
    <source>
        <dbReference type="ARBA" id="ARBA00004141"/>
    </source>
</evidence>
<dbReference type="GO" id="GO:0016020">
    <property type="term" value="C:membrane"/>
    <property type="evidence" value="ECO:0007669"/>
    <property type="project" value="UniProtKB-SubCell"/>
</dbReference>
<protein>
    <submittedName>
        <fullName evidence="7">Membrane protein</fullName>
    </submittedName>
</protein>
<dbReference type="RefSeq" id="WP_188855875.1">
    <property type="nucleotide sequence ID" value="NZ_BMOS01000002.1"/>
</dbReference>
<feature type="transmembrane region" description="Helical" evidence="6">
    <location>
        <begin position="30"/>
        <end position="47"/>
    </location>
</feature>
<feature type="transmembrane region" description="Helical" evidence="6">
    <location>
        <begin position="192"/>
        <end position="209"/>
    </location>
</feature>
<feature type="transmembrane region" description="Helical" evidence="6">
    <location>
        <begin position="162"/>
        <end position="186"/>
    </location>
</feature>
<feature type="transmembrane region" description="Helical" evidence="6">
    <location>
        <begin position="133"/>
        <end position="155"/>
    </location>
</feature>
<keyword evidence="3 6" id="KW-0812">Transmembrane</keyword>
<organism evidence="7 8">
    <name type="scientific">Oceanobacillus indicireducens</name>
    <dbReference type="NCBI Taxonomy" id="1004261"/>
    <lineage>
        <taxon>Bacteria</taxon>
        <taxon>Bacillati</taxon>
        <taxon>Bacillota</taxon>
        <taxon>Bacilli</taxon>
        <taxon>Bacillales</taxon>
        <taxon>Bacillaceae</taxon>
        <taxon>Oceanobacillus</taxon>
    </lineage>
</organism>
<dbReference type="PANTHER" id="PTHR31885">
    <property type="entry name" value="GH04784P"/>
    <property type="match status" value="1"/>
</dbReference>
<evidence type="ECO:0000256" key="5">
    <source>
        <dbReference type="ARBA" id="ARBA00023136"/>
    </source>
</evidence>
<reference evidence="7" key="1">
    <citation type="journal article" date="2014" name="Int. J. Syst. Evol. Microbiol.">
        <title>Complete genome sequence of Corynebacterium casei LMG S-19264T (=DSM 44701T), isolated from a smear-ripened cheese.</title>
        <authorList>
            <consortium name="US DOE Joint Genome Institute (JGI-PGF)"/>
            <person name="Walter F."/>
            <person name="Albersmeier A."/>
            <person name="Kalinowski J."/>
            <person name="Ruckert C."/>
        </authorList>
    </citation>
    <scope>NUCLEOTIDE SEQUENCE</scope>
    <source>
        <strain evidence="7">JCM 17251</strain>
    </source>
</reference>
<evidence type="ECO:0000256" key="3">
    <source>
        <dbReference type="ARBA" id="ARBA00022692"/>
    </source>
</evidence>
<feature type="transmembrane region" description="Helical" evidence="6">
    <location>
        <begin position="54"/>
        <end position="69"/>
    </location>
</feature>
<dbReference type="EMBL" id="BMOS01000002">
    <property type="protein sequence ID" value="GGN50793.1"/>
    <property type="molecule type" value="Genomic_DNA"/>
</dbReference>
<evidence type="ECO:0000256" key="4">
    <source>
        <dbReference type="ARBA" id="ARBA00022989"/>
    </source>
</evidence>